<reference evidence="1" key="1">
    <citation type="submission" date="2021-01" db="EMBL/GenBank/DDBJ databases">
        <title>Marivirga aurantiaca sp. nov., isolated from intertidal surface sediments.</title>
        <authorList>
            <person name="Zhang M."/>
        </authorList>
    </citation>
    <scope>NUCLEOTIDE SEQUENCE</scope>
    <source>
        <strain evidence="1">S37H4</strain>
    </source>
</reference>
<keyword evidence="2" id="KW-1185">Reference proteome</keyword>
<dbReference type="EMBL" id="JAEQBW010000003">
    <property type="protein sequence ID" value="MBK6265310.1"/>
    <property type="molecule type" value="Genomic_DNA"/>
</dbReference>
<protein>
    <submittedName>
        <fullName evidence="1">Uncharacterized protein</fullName>
    </submittedName>
</protein>
<organism evidence="1 2">
    <name type="scientific">Marivirga aurantiaca</name>
    <dbReference type="NCBI Taxonomy" id="2802615"/>
    <lineage>
        <taxon>Bacteria</taxon>
        <taxon>Pseudomonadati</taxon>
        <taxon>Bacteroidota</taxon>
        <taxon>Cytophagia</taxon>
        <taxon>Cytophagales</taxon>
        <taxon>Marivirgaceae</taxon>
        <taxon>Marivirga</taxon>
    </lineage>
</organism>
<name>A0A934WYV2_9BACT</name>
<sequence length="51" mass="5709">MNNLRNTEKLQEGLAMVELEERLEMVQLQLSEEAAASLLCDFGSVEVQVAE</sequence>
<dbReference type="RefSeq" id="WP_201430978.1">
    <property type="nucleotide sequence ID" value="NZ_JAEQBW010000003.1"/>
</dbReference>
<evidence type="ECO:0000313" key="1">
    <source>
        <dbReference type="EMBL" id="MBK6265310.1"/>
    </source>
</evidence>
<gene>
    <name evidence="1" type="ORF">JKA74_09680</name>
</gene>
<proteinExistence type="predicted"/>
<evidence type="ECO:0000313" key="2">
    <source>
        <dbReference type="Proteomes" id="UP000611723"/>
    </source>
</evidence>
<accession>A0A934WYV2</accession>
<dbReference type="AlphaFoldDB" id="A0A934WYV2"/>
<comment type="caution">
    <text evidence="1">The sequence shown here is derived from an EMBL/GenBank/DDBJ whole genome shotgun (WGS) entry which is preliminary data.</text>
</comment>
<dbReference type="Proteomes" id="UP000611723">
    <property type="component" value="Unassembled WGS sequence"/>
</dbReference>